<evidence type="ECO:0000256" key="3">
    <source>
        <dbReference type="ARBA" id="ARBA00022692"/>
    </source>
</evidence>
<organism evidence="7 8">
    <name type="scientific">Glaciibacter psychrotolerans</name>
    <dbReference type="NCBI Taxonomy" id="670054"/>
    <lineage>
        <taxon>Bacteria</taxon>
        <taxon>Bacillati</taxon>
        <taxon>Actinomycetota</taxon>
        <taxon>Actinomycetes</taxon>
        <taxon>Micrococcales</taxon>
        <taxon>Microbacteriaceae</taxon>
        <taxon>Glaciibacter</taxon>
    </lineage>
</organism>
<keyword evidence="7" id="KW-0762">Sugar transport</keyword>
<gene>
    <name evidence="7" type="ORF">HNR05_001676</name>
</gene>
<feature type="transmembrane region" description="Helical" evidence="6">
    <location>
        <begin position="158"/>
        <end position="179"/>
    </location>
</feature>
<feature type="transmembrane region" description="Helical" evidence="6">
    <location>
        <begin position="339"/>
        <end position="355"/>
    </location>
</feature>
<evidence type="ECO:0000313" key="7">
    <source>
        <dbReference type="EMBL" id="NYJ19885.1"/>
    </source>
</evidence>
<dbReference type="Pfam" id="PF02653">
    <property type="entry name" value="BPD_transp_2"/>
    <property type="match status" value="1"/>
</dbReference>
<protein>
    <submittedName>
        <fullName evidence="7">Simple sugar transport system permease protein</fullName>
    </submittedName>
</protein>
<evidence type="ECO:0000256" key="4">
    <source>
        <dbReference type="ARBA" id="ARBA00022989"/>
    </source>
</evidence>
<dbReference type="RefSeq" id="WP_179578571.1">
    <property type="nucleotide sequence ID" value="NZ_JACCFM010000001.1"/>
</dbReference>
<dbReference type="InterPro" id="IPR001851">
    <property type="entry name" value="ABC_transp_permease"/>
</dbReference>
<evidence type="ECO:0000256" key="6">
    <source>
        <dbReference type="SAM" id="Phobius"/>
    </source>
</evidence>
<feature type="transmembrane region" description="Helical" evidence="6">
    <location>
        <begin position="286"/>
        <end position="307"/>
    </location>
</feature>
<keyword evidence="2" id="KW-1003">Cell membrane</keyword>
<accession>A0A7Z0EER3</accession>
<sequence>MSVESGTPAVTEDSRSRRLIREWAGGSAAVTVLAIFASLVVGAILIAVTNPQVQQAAGYFFAQPLATFEAIGRAVGGAYSSLFQGGVYDFSQPTFDAGISSLLNSLSYATPLIAAGLGIGIGFQAGIFNIGGQGQMLIGGALAGWIGSSLPLPVGLHLLVAVIFALVGGAVWAGIAGVLKATTGAHEVIVTIMLNYIAYYLLSYLLSTVLKAPGSNNPISPPESSTAVFPDLGGSQFPLNLGFVAVIALTLFAWWLMSRSSLGYSFRAVGFNPKAARFAGISVKRVTIYTMLVSGALVGFAGAYQVLGQTTTGFTNALDGGIGFSAITVALLGRNQPWGIFWAGTLFGVFQSGGYRMQAAQGIDVDIVLVLQAIIVLFIAAPPLVRSIFRLPTPGVHKRKKTPGQAPVEATAK</sequence>
<feature type="transmembrane region" description="Helical" evidence="6">
    <location>
        <begin position="237"/>
        <end position="257"/>
    </location>
</feature>
<keyword evidence="7" id="KW-0813">Transport</keyword>
<keyword evidence="4 6" id="KW-1133">Transmembrane helix</keyword>
<dbReference type="GO" id="GO:0022857">
    <property type="term" value="F:transmembrane transporter activity"/>
    <property type="evidence" value="ECO:0007669"/>
    <property type="project" value="InterPro"/>
</dbReference>
<dbReference type="GO" id="GO:0005886">
    <property type="term" value="C:plasma membrane"/>
    <property type="evidence" value="ECO:0007669"/>
    <property type="project" value="UniProtKB-SubCell"/>
</dbReference>
<feature type="transmembrane region" description="Helical" evidence="6">
    <location>
        <begin position="367"/>
        <end position="389"/>
    </location>
</feature>
<name>A0A7Z0EER3_9MICO</name>
<dbReference type="EMBL" id="JACCFM010000001">
    <property type="protein sequence ID" value="NYJ19885.1"/>
    <property type="molecule type" value="Genomic_DNA"/>
</dbReference>
<reference evidence="7 8" key="1">
    <citation type="submission" date="2020-07" db="EMBL/GenBank/DDBJ databases">
        <title>Sequencing the genomes of 1000 actinobacteria strains.</title>
        <authorList>
            <person name="Klenk H.-P."/>
        </authorList>
    </citation>
    <scope>NUCLEOTIDE SEQUENCE [LARGE SCALE GENOMIC DNA]</scope>
    <source>
        <strain evidence="7 8">LI1</strain>
    </source>
</reference>
<dbReference type="CDD" id="cd06580">
    <property type="entry name" value="TM_PBP1_transp_TpRbsC_like"/>
    <property type="match status" value="1"/>
</dbReference>
<comment type="subcellular location">
    <subcellularLocation>
        <location evidence="1">Cell membrane</location>
        <topology evidence="1">Multi-pass membrane protein</topology>
    </subcellularLocation>
</comment>
<dbReference type="Proteomes" id="UP000537260">
    <property type="component" value="Unassembled WGS sequence"/>
</dbReference>
<feature type="transmembrane region" description="Helical" evidence="6">
    <location>
        <begin position="108"/>
        <end position="128"/>
    </location>
</feature>
<comment type="caution">
    <text evidence="7">The sequence shown here is derived from an EMBL/GenBank/DDBJ whole genome shotgun (WGS) entry which is preliminary data.</text>
</comment>
<dbReference type="PANTHER" id="PTHR47089:SF1">
    <property type="entry name" value="GUANOSINE ABC TRANSPORTER PERMEASE PROTEIN NUPP"/>
    <property type="match status" value="1"/>
</dbReference>
<evidence type="ECO:0000256" key="5">
    <source>
        <dbReference type="ARBA" id="ARBA00023136"/>
    </source>
</evidence>
<keyword evidence="5 6" id="KW-0472">Membrane</keyword>
<keyword evidence="8" id="KW-1185">Reference proteome</keyword>
<keyword evidence="3 6" id="KW-0812">Transmembrane</keyword>
<feature type="transmembrane region" description="Helical" evidence="6">
    <location>
        <begin position="23"/>
        <end position="48"/>
    </location>
</feature>
<proteinExistence type="predicted"/>
<dbReference type="PANTHER" id="PTHR47089">
    <property type="entry name" value="ABC TRANSPORTER, PERMEASE PROTEIN"/>
    <property type="match status" value="1"/>
</dbReference>
<dbReference type="AlphaFoldDB" id="A0A7Z0EER3"/>
<evidence type="ECO:0000256" key="2">
    <source>
        <dbReference type="ARBA" id="ARBA00022475"/>
    </source>
</evidence>
<evidence type="ECO:0000313" key="8">
    <source>
        <dbReference type="Proteomes" id="UP000537260"/>
    </source>
</evidence>
<evidence type="ECO:0000256" key="1">
    <source>
        <dbReference type="ARBA" id="ARBA00004651"/>
    </source>
</evidence>
<feature type="transmembrane region" description="Helical" evidence="6">
    <location>
        <begin position="188"/>
        <end position="206"/>
    </location>
</feature>